<sequence>MVQRVIKTFKSIRNVKEILYSQRCFFSRKSGFNENGNYKIVNRGPQRKGGNNHQLSNHTNWELLAPQGFRFYLPGRIGPAWHDEISVSFIPTTISGFDGTELECSIQDCPVVLRHGLNELFPGCDSNGQQLTVVSITQQKDKKATEADIEKLTKQFMWAAQDICEKLRKAGYWADFINPFSGLPFGSQSQYPPSAGLYQTDERFRCLGFQIMEKKACRIISNKRSNKFIGSLFTNAPPSTALLQDILKQFE</sequence>
<dbReference type="Pfam" id="PF10229">
    <property type="entry name" value="MMADHC"/>
    <property type="match status" value="1"/>
</dbReference>
<gene>
    <name evidence="1" type="ORF">NTJ_00379</name>
</gene>
<name>A0ABN7A6L9_9HEMI</name>
<protein>
    <submittedName>
        <fullName evidence="1">Uncharacterized conserved protein (DUF2246)</fullName>
    </submittedName>
</protein>
<proteinExistence type="predicted"/>
<dbReference type="InterPro" id="IPR019362">
    <property type="entry name" value="MMADHC"/>
</dbReference>
<organism evidence="1 2">
    <name type="scientific">Nesidiocoris tenuis</name>
    <dbReference type="NCBI Taxonomy" id="355587"/>
    <lineage>
        <taxon>Eukaryota</taxon>
        <taxon>Metazoa</taxon>
        <taxon>Ecdysozoa</taxon>
        <taxon>Arthropoda</taxon>
        <taxon>Hexapoda</taxon>
        <taxon>Insecta</taxon>
        <taxon>Pterygota</taxon>
        <taxon>Neoptera</taxon>
        <taxon>Paraneoptera</taxon>
        <taxon>Hemiptera</taxon>
        <taxon>Heteroptera</taxon>
        <taxon>Panheteroptera</taxon>
        <taxon>Cimicomorpha</taxon>
        <taxon>Miridae</taxon>
        <taxon>Dicyphina</taxon>
        <taxon>Nesidiocoris</taxon>
    </lineage>
</organism>
<dbReference type="Proteomes" id="UP001307889">
    <property type="component" value="Chromosome 1"/>
</dbReference>
<dbReference type="PANTHER" id="PTHR13192:SF3">
    <property type="entry name" value="COBALAMIN TRAFFICKING PROTEIN CBLD"/>
    <property type="match status" value="1"/>
</dbReference>
<dbReference type="EMBL" id="AP028909">
    <property type="protein sequence ID" value="BES87573.1"/>
    <property type="molecule type" value="Genomic_DNA"/>
</dbReference>
<evidence type="ECO:0000313" key="2">
    <source>
        <dbReference type="Proteomes" id="UP001307889"/>
    </source>
</evidence>
<accession>A0ABN7A6L9</accession>
<dbReference type="PANTHER" id="PTHR13192">
    <property type="entry name" value="MY011 PROTEIN"/>
    <property type="match status" value="1"/>
</dbReference>
<reference evidence="1 2" key="1">
    <citation type="submission" date="2023-09" db="EMBL/GenBank/DDBJ databases">
        <title>Nesidiocoris tenuis whole genome shotgun sequence.</title>
        <authorList>
            <person name="Shibata T."/>
            <person name="Shimoda M."/>
            <person name="Kobayashi T."/>
            <person name="Uehara T."/>
        </authorList>
    </citation>
    <scope>NUCLEOTIDE SEQUENCE [LARGE SCALE GENOMIC DNA]</scope>
    <source>
        <strain evidence="1 2">Japan</strain>
    </source>
</reference>
<evidence type="ECO:0000313" key="1">
    <source>
        <dbReference type="EMBL" id="BES87573.1"/>
    </source>
</evidence>
<keyword evidence="2" id="KW-1185">Reference proteome</keyword>